<organism evidence="1 2">
    <name type="scientific">Bacteriovorax antarcticus</name>
    <dbReference type="NCBI Taxonomy" id="3088717"/>
    <lineage>
        <taxon>Bacteria</taxon>
        <taxon>Pseudomonadati</taxon>
        <taxon>Bdellovibrionota</taxon>
        <taxon>Bacteriovoracia</taxon>
        <taxon>Bacteriovoracales</taxon>
        <taxon>Bacteriovoracaceae</taxon>
        <taxon>Bacteriovorax</taxon>
    </lineage>
</organism>
<name>A0ABU5VT55_9BACT</name>
<dbReference type="RefSeq" id="WP_323575915.1">
    <property type="nucleotide sequence ID" value="NZ_JAYGJQ010000001.1"/>
</dbReference>
<evidence type="ECO:0000313" key="2">
    <source>
        <dbReference type="Proteomes" id="UP001302274"/>
    </source>
</evidence>
<proteinExistence type="predicted"/>
<reference evidence="1 2" key="1">
    <citation type="submission" date="2023-11" db="EMBL/GenBank/DDBJ databases">
        <title>A Novel Polar Bacteriovorax (B. antarcticus) Isolated from the Biocrust in Antarctica.</title>
        <authorList>
            <person name="Mun W."/>
            <person name="Choi S.Y."/>
            <person name="Mitchell R.J."/>
        </authorList>
    </citation>
    <scope>NUCLEOTIDE SEQUENCE [LARGE SCALE GENOMIC DNA]</scope>
    <source>
        <strain evidence="1 2">PP10</strain>
    </source>
</reference>
<sequence>MSEDISVGPPTTPAIETTIEEDINASNEYIATKWDQLNRRVDTFFTNQGSQSSKTKSSIFFYSSFYKKEGQSLDTNYDFQVRFDLPNTTKKLKIVIEKQQDEISNAISDTSVSSNRVITKDGKVINANEESHYTAGASLLLKQSKYFASFFNFGIRLDMPLNPFAKIELRKDINAHFLTIGLSQKVIVYRQQGLENISQLVLTKKLNSTFQTDLINSLVWTDESDTLVLRNNFVLTQIIGEEKGLAYSLGANAKFSPTFYYESYDASVSYKQLLYMDWLYATWTLGVDFPKSSHFNDEKFVQFRIDIFFREKG</sequence>
<comment type="caution">
    <text evidence="1">The sequence shown here is derived from an EMBL/GenBank/DDBJ whole genome shotgun (WGS) entry which is preliminary data.</text>
</comment>
<protein>
    <submittedName>
        <fullName evidence="1">Uncharacterized protein</fullName>
    </submittedName>
</protein>
<gene>
    <name evidence="1" type="ORF">SHI21_08450</name>
</gene>
<dbReference type="Proteomes" id="UP001302274">
    <property type="component" value="Unassembled WGS sequence"/>
</dbReference>
<keyword evidence="2" id="KW-1185">Reference proteome</keyword>
<dbReference type="EMBL" id="JAYGJQ010000001">
    <property type="protein sequence ID" value="MEA9356229.1"/>
    <property type="molecule type" value="Genomic_DNA"/>
</dbReference>
<accession>A0ABU5VT55</accession>
<evidence type="ECO:0000313" key="1">
    <source>
        <dbReference type="EMBL" id="MEA9356229.1"/>
    </source>
</evidence>